<protein>
    <submittedName>
        <fullName evidence="3">Conjugative transfer region protein, TIGR03750 family</fullName>
    </submittedName>
</protein>
<sequence>MSQPSSRHLSHDFPAWKGLSLRELFWIVITTTPVTTLLFILLGTMAGYPLAAGCIGFVIGFILSITVWPKGVARIKAGKPYGYVMKKTIQWMVRLRLKHSPWIHYQGQWQKNKSVGEPYV</sequence>
<keyword evidence="1" id="KW-0812">Transmembrane</keyword>
<dbReference type="EMBL" id="FMVN01000020">
    <property type="protein sequence ID" value="SCY79294.1"/>
    <property type="molecule type" value="Genomic_DNA"/>
</dbReference>
<keyword evidence="5" id="KW-1185">Reference proteome</keyword>
<dbReference type="RefSeq" id="WP_045098552.1">
    <property type="nucleotide sequence ID" value="NZ_CP020614.1"/>
</dbReference>
<dbReference type="PATRIC" id="fig|451.8.peg.482"/>
<name>A0A098GC55_LEGMI</name>
<reference evidence="3 5" key="3">
    <citation type="submission" date="2016-10" db="EMBL/GenBank/DDBJ databases">
        <authorList>
            <person name="Varghese N."/>
            <person name="Submissions S."/>
        </authorList>
    </citation>
    <scope>NUCLEOTIDE SEQUENCE [LARGE SCALE GENOMIC DNA]</scope>
    <source>
        <strain evidence="3 5">ATCC 33218</strain>
    </source>
</reference>
<dbReference type="Pfam" id="PF11990">
    <property type="entry name" value="DUF3487"/>
    <property type="match status" value="1"/>
</dbReference>
<dbReference type="NCBIfam" id="TIGR03750">
    <property type="entry name" value="conj_TIGR03750"/>
    <property type="match status" value="1"/>
</dbReference>
<evidence type="ECO:0000313" key="3">
    <source>
        <dbReference type="EMBL" id="SCY79294.1"/>
    </source>
</evidence>
<keyword evidence="1" id="KW-0472">Membrane</keyword>
<dbReference type="OrthoDB" id="5637364at2"/>
<dbReference type="HOGENOM" id="CLU_2012394_0_0_6"/>
<dbReference type="AlphaFoldDB" id="A0A098GC55"/>
<dbReference type="Proteomes" id="UP000032414">
    <property type="component" value="Chromosome I"/>
</dbReference>
<keyword evidence="1" id="KW-1133">Transmembrane helix</keyword>
<evidence type="ECO:0000313" key="5">
    <source>
        <dbReference type="Proteomes" id="UP000182998"/>
    </source>
</evidence>
<proteinExistence type="predicted"/>
<dbReference type="KEGG" id="tmc:LMI_0760"/>
<dbReference type="Proteomes" id="UP000182998">
    <property type="component" value="Unassembled WGS sequence"/>
</dbReference>
<feature type="transmembrane region" description="Helical" evidence="1">
    <location>
        <begin position="24"/>
        <end position="42"/>
    </location>
</feature>
<accession>A0A098GC55</accession>
<organism evidence="2 4">
    <name type="scientific">Legionella micdadei</name>
    <name type="common">Tatlockia micdadei</name>
    <dbReference type="NCBI Taxonomy" id="451"/>
    <lineage>
        <taxon>Bacteria</taxon>
        <taxon>Pseudomonadati</taxon>
        <taxon>Pseudomonadota</taxon>
        <taxon>Gammaproteobacteria</taxon>
        <taxon>Legionellales</taxon>
        <taxon>Legionellaceae</taxon>
        <taxon>Legionella</taxon>
    </lineage>
</organism>
<reference evidence="2" key="1">
    <citation type="submission" date="2014-09" db="EMBL/GenBank/DDBJ databases">
        <authorList>
            <person name="GOMEZ-VALERO Laura"/>
        </authorList>
    </citation>
    <scope>NUCLEOTIDE SEQUENCE</scope>
    <source>
        <strain evidence="2">ATCC33218</strain>
    </source>
</reference>
<evidence type="ECO:0000256" key="1">
    <source>
        <dbReference type="SAM" id="Phobius"/>
    </source>
</evidence>
<evidence type="ECO:0000313" key="2">
    <source>
        <dbReference type="EMBL" id="CEG60083.1"/>
    </source>
</evidence>
<feature type="transmembrane region" description="Helical" evidence="1">
    <location>
        <begin position="48"/>
        <end position="68"/>
    </location>
</feature>
<dbReference type="STRING" id="451.B6N58_11620"/>
<dbReference type="EMBL" id="LN614830">
    <property type="protein sequence ID" value="CEG60083.1"/>
    <property type="molecule type" value="Genomic_DNA"/>
</dbReference>
<dbReference type="InterPro" id="IPR021877">
    <property type="entry name" value="DUF3487"/>
</dbReference>
<evidence type="ECO:0000313" key="4">
    <source>
        <dbReference type="Proteomes" id="UP000032414"/>
    </source>
</evidence>
<reference evidence="4" key="2">
    <citation type="submission" date="2014-09" db="EMBL/GenBank/DDBJ databases">
        <authorList>
            <person name="Gomez-Valero L."/>
        </authorList>
    </citation>
    <scope>NUCLEOTIDE SEQUENCE [LARGE SCALE GENOMIC DNA]</scope>
    <source>
        <strain evidence="4">ATCC33218</strain>
    </source>
</reference>
<gene>
    <name evidence="2" type="ORF">LMI_0760</name>
    <name evidence="3" type="ORF">SAMN02982997_02937</name>
</gene>